<keyword evidence="5" id="KW-1185">Reference proteome</keyword>
<dbReference type="PANTHER" id="PTHR14819">
    <property type="entry name" value="GTP-BINDING"/>
    <property type="match status" value="1"/>
</dbReference>
<dbReference type="SUPFAM" id="SSF52540">
    <property type="entry name" value="P-loop containing nucleoside triphosphate hydrolases"/>
    <property type="match status" value="1"/>
</dbReference>
<dbReference type="GO" id="GO:0005525">
    <property type="term" value="F:GTP binding"/>
    <property type="evidence" value="ECO:0007669"/>
    <property type="project" value="InterPro"/>
</dbReference>
<organism evidence="4 5">
    <name type="scientific">Holothuria leucospilota</name>
    <name type="common">Black long sea cucumber</name>
    <name type="synonym">Mertensiothuria leucospilota</name>
    <dbReference type="NCBI Taxonomy" id="206669"/>
    <lineage>
        <taxon>Eukaryota</taxon>
        <taxon>Metazoa</taxon>
        <taxon>Echinodermata</taxon>
        <taxon>Eleutherozoa</taxon>
        <taxon>Echinozoa</taxon>
        <taxon>Holothuroidea</taxon>
        <taxon>Aspidochirotacea</taxon>
        <taxon>Aspidochirotida</taxon>
        <taxon>Holothuriidae</taxon>
        <taxon>Holothuria</taxon>
    </lineage>
</organism>
<dbReference type="PROSITE" id="PS51717">
    <property type="entry name" value="G_VLIG"/>
    <property type="match status" value="1"/>
</dbReference>
<dbReference type="Proteomes" id="UP001152320">
    <property type="component" value="Chromosome 12"/>
</dbReference>
<dbReference type="OrthoDB" id="1597724at2759"/>
<feature type="compositionally biased region" description="Acidic residues" evidence="2">
    <location>
        <begin position="94"/>
        <end position="112"/>
    </location>
</feature>
<name>A0A9Q1BS15_HOLLE</name>
<dbReference type="PANTHER" id="PTHR14819:SF25">
    <property type="entry name" value="CHROMOSOME UNDETERMINED SCAFFOLD_52, WHOLE GENOME SHOTGUN SEQUENCE"/>
    <property type="match status" value="1"/>
</dbReference>
<dbReference type="Pfam" id="PF25496">
    <property type="entry name" value="URGCP"/>
    <property type="match status" value="1"/>
</dbReference>
<evidence type="ECO:0000313" key="4">
    <source>
        <dbReference type="EMBL" id="KAJ8031551.1"/>
    </source>
</evidence>
<protein>
    <submittedName>
        <fullName evidence="4">Interferon-induced very large GTPase 1</fullName>
    </submittedName>
</protein>
<evidence type="ECO:0000256" key="2">
    <source>
        <dbReference type="SAM" id="MobiDB-lite"/>
    </source>
</evidence>
<gene>
    <name evidence="4" type="ORF">HOLleu_24780</name>
</gene>
<evidence type="ECO:0000313" key="5">
    <source>
        <dbReference type="Proteomes" id="UP001152320"/>
    </source>
</evidence>
<accession>A0A9Q1BS15</accession>
<feature type="region of interest" description="Disordered" evidence="2">
    <location>
        <begin position="604"/>
        <end position="631"/>
    </location>
</feature>
<feature type="region of interest" description="Disordered" evidence="2">
    <location>
        <begin position="87"/>
        <end position="116"/>
    </location>
</feature>
<reference evidence="4" key="1">
    <citation type="submission" date="2021-10" db="EMBL/GenBank/DDBJ databases">
        <title>Tropical sea cucumber genome reveals ecological adaptation and Cuvierian tubules defense mechanism.</title>
        <authorList>
            <person name="Chen T."/>
        </authorList>
    </citation>
    <scope>NUCLEOTIDE SEQUENCE</scope>
    <source>
        <strain evidence="4">Nanhai2018</strain>
        <tissue evidence="4">Muscle</tissue>
    </source>
</reference>
<evidence type="ECO:0000259" key="3">
    <source>
        <dbReference type="PROSITE" id="PS51717"/>
    </source>
</evidence>
<dbReference type="InterPro" id="IPR027417">
    <property type="entry name" value="P-loop_NTPase"/>
</dbReference>
<comment type="similarity">
    <text evidence="1">Belongs to the TRAFAC class dynamin-like GTPase superfamily. Very large inducible GTPase (VLIG) family.</text>
</comment>
<dbReference type="Gene3D" id="3.40.50.300">
    <property type="entry name" value="P-loop containing nucleotide triphosphate hydrolases"/>
    <property type="match status" value="1"/>
</dbReference>
<comment type="caution">
    <text evidence="4">The sequence shown here is derived from an EMBL/GenBank/DDBJ whole genome shotgun (WGS) entry which is preliminary data.</text>
</comment>
<dbReference type="InterPro" id="IPR052986">
    <property type="entry name" value="VLIG_GTPase"/>
</dbReference>
<sequence length="1731" mass="199198">MDHSFGRLSATLSEHLGMDECRKLCLYFDLPPAKRSDILEGKSPGVTLLEHLGKDDIIVPGDFSKLEKALKELQCASAAVKEIEKYHQAVETTESPEDDSSSESDEDSDTDDEYGKPDIQDVMEDLGLHKTLVEKLKLHDFLKIKDQQNTKFDIGIVELFWQKLSSLDYRARSNHFLTDHISKNIRHISIKDFIFIVMHCSDKFLRQDIIEKLSACQLAVPVVLKGIQGSCDELLTWSLRRIVKKWREQNSLALEEHVLKFPMYTVSFIRVGEITGVSKSDILNTLLGPWQGNGTHSYFLSRKNDPSSSGISRGCVEAIWYIPMKSNSEEKLKKVTLFLNLRGDSSVFTSQTKFLCRASNLTIALVAKQKRKNYKRVLSEITAKSNACIVVNINEERRKPSKKKPNFEWQNNCMLNVRFLNDESKLCDELHSKISLFRKKCTSMELRSVENMAEFCGKEIEVEDADDPIQEAKDLVKELCPPTRPEDLSEYKKQSFPLQPIWKEWVKADKQRLKPSPNNVKTVEELREDILTTKKEKRKLQLGCGLSDTAKAFSRSLKKVKGDSEALGYFATFLREKLFQWSDENVRNHLSNIAQMKEEISKLNVNEKDETNSNTEDETQQSNESQATRNRHRKKVINYKEVCQREYQQCKDKTIGWQHYVRELGQWYEAHADLNHENLNVDVVLLPRMAAGLLENGHSIEIMDGDTGHLPISWVTSVLDQLAVDLKNPCILVLSIVGVQSSGKSTLLNSMFGVRFPVRAGRCTRGLFLRLIQLEERYAQEVGFQYIFLIDSEGIRSLERTEQDGCRFDNELVTLALCVSDLTILNIEGENIGPDMTGLLQIAAHAMIRMKEVDLTSQCRIIQQRVSDINARERNMVNMERVIHILNEATIVAATEEGFAERYQQFSDVFDLRFDADLQFIPCLWTGSMSPPNPIYGDIVTELKKNIFKDVELNKLNCTLTVETFTHRIRDVWRAVKSENFLFNFEDSVKAVDFNNLSIQLNEWIIEMRTDIRQKLAVWRRRLQGPKSSDDNILELMQKECYDELQNHKTKVEESFESYISGHERQNALRKFSNRINQTLNDTVKDIEMNVRSVLKEDNKNGQLHRDVLDFVENVRNDLLEFIKMKRNSSRKEHIQHEIAKNKETGNPSELFTAIWKQHMDNVPTTKQPTEAEIKSLEAVCEQLLISVTRETAVLSEIEYLMKTEGGIQRHKDSPTWTEYFPHKGGRKHVEEWFAQYGKTLQDIIDKPIEDMEEESTGKRFDPNLFQLLLQKTLQKLSSVFKASEPPYLLKGKALLHMCGRLHEVALQRLHNGQDKNHIETFIEKERQALLEEFTALLTEESHADKVGSYLKSLFTDWLKDLTLSSIKTSVIRHCTITCKLGEKTSLIRFILYDLCQRNSLDDYLAYIHKQKQFIKNWVNNDVVKKCSELTVAGTVFQQIVAESVLISVEILNNLVTGISTDLKVKHFSAKDKSAYCADWVHKFVEELSKRGLTRGRELTTFLREYHISDLDNFVKELKLYIQNSLKDDIEKQLELPTHQNEKKIRKYIFEKLFDDPSAIVLERVCLEQCPICKAACENSWQTGSYHEHTSSTHIPRGIGGIISHKTKQLLLHDCLTCVTSPHASFQMPADGAKLLCKDYKKGFPNWTIKPQNAANYEKYWKFVMVRLNQQLAAHYKCEPARIPPSWKQITKSEVLSSLMTSKTVIPYSPGATLNMLMPELASNLQSMQSL</sequence>
<dbReference type="Pfam" id="PF25683">
    <property type="entry name" value="URGCP_GTPase"/>
    <property type="match status" value="1"/>
</dbReference>
<evidence type="ECO:0000256" key="1">
    <source>
        <dbReference type="ARBA" id="ARBA00006828"/>
    </source>
</evidence>
<feature type="domain" description="VLIG-type G" evidence="3">
    <location>
        <begin position="728"/>
        <end position="973"/>
    </location>
</feature>
<dbReference type="InterPro" id="IPR057365">
    <property type="entry name" value="URGCP"/>
</dbReference>
<proteinExistence type="inferred from homology"/>
<dbReference type="EMBL" id="JAIZAY010000012">
    <property type="protein sequence ID" value="KAJ8031551.1"/>
    <property type="molecule type" value="Genomic_DNA"/>
</dbReference>
<dbReference type="InterPro" id="IPR030383">
    <property type="entry name" value="G_VLIG_dom"/>
</dbReference>